<dbReference type="Proteomes" id="UP000663851">
    <property type="component" value="Unassembled WGS sequence"/>
</dbReference>
<gene>
    <name evidence="1" type="ORF">HFQ381_LOCUS32001</name>
</gene>
<accession>A0A821ADQ0</accession>
<evidence type="ECO:0000313" key="1">
    <source>
        <dbReference type="EMBL" id="CAF4570892.1"/>
    </source>
</evidence>
<comment type="caution">
    <text evidence="1">The sequence shown here is derived from an EMBL/GenBank/DDBJ whole genome shotgun (WGS) entry which is preliminary data.</text>
</comment>
<name>A0A821ADQ0_9BILA</name>
<protein>
    <submittedName>
        <fullName evidence="1">Uncharacterized protein</fullName>
    </submittedName>
</protein>
<sequence length="27" mass="3078">LDHGSQPLGYKQISERVQKKTFSCEAQ</sequence>
<evidence type="ECO:0000313" key="2">
    <source>
        <dbReference type="Proteomes" id="UP000663851"/>
    </source>
</evidence>
<dbReference type="AlphaFoldDB" id="A0A821ADQ0"/>
<proteinExistence type="predicted"/>
<reference evidence="1" key="1">
    <citation type="submission" date="2021-02" db="EMBL/GenBank/DDBJ databases">
        <authorList>
            <person name="Nowell W R."/>
        </authorList>
    </citation>
    <scope>NUCLEOTIDE SEQUENCE</scope>
</reference>
<feature type="non-terminal residue" evidence="1">
    <location>
        <position position="1"/>
    </location>
</feature>
<organism evidence="1 2">
    <name type="scientific">Rotaria socialis</name>
    <dbReference type="NCBI Taxonomy" id="392032"/>
    <lineage>
        <taxon>Eukaryota</taxon>
        <taxon>Metazoa</taxon>
        <taxon>Spiralia</taxon>
        <taxon>Gnathifera</taxon>
        <taxon>Rotifera</taxon>
        <taxon>Eurotatoria</taxon>
        <taxon>Bdelloidea</taxon>
        <taxon>Philodinida</taxon>
        <taxon>Philodinidae</taxon>
        <taxon>Rotaria</taxon>
    </lineage>
</organism>
<dbReference type="EMBL" id="CAJOBO010007180">
    <property type="protein sequence ID" value="CAF4570892.1"/>
    <property type="molecule type" value="Genomic_DNA"/>
</dbReference>